<dbReference type="PANTHER" id="PTHR11757:SF19">
    <property type="entry name" value="PROLYL ENDOPEPTIDASE-LIKE"/>
    <property type="match status" value="1"/>
</dbReference>
<name>A0A272ERW2_9RHOO</name>
<dbReference type="EMBL" id="NMRN01000028">
    <property type="protein sequence ID" value="PAS92848.1"/>
    <property type="molecule type" value="Genomic_DNA"/>
</dbReference>
<comment type="caution">
    <text evidence="8">The sequence shown here is derived from an EMBL/GenBank/DDBJ whole genome shotgun (WGS) entry which is preliminary data.</text>
</comment>
<dbReference type="InterPro" id="IPR002470">
    <property type="entry name" value="Peptidase_S9A"/>
</dbReference>
<organism evidence="8 9">
    <name type="scientific">Candidatus Dactylopiibacterium carminicum</name>
    <dbReference type="NCBI Taxonomy" id="857335"/>
    <lineage>
        <taxon>Bacteria</taxon>
        <taxon>Pseudomonadati</taxon>
        <taxon>Pseudomonadota</taxon>
        <taxon>Betaproteobacteria</taxon>
        <taxon>Rhodocyclales</taxon>
        <taxon>Rhodocyclaceae</taxon>
        <taxon>Candidatus Dactylopiibacterium</taxon>
    </lineage>
</organism>
<dbReference type="EC" id="3.4.21.83" evidence="8"/>
<sequence>MRPTTCTPGMNTAASRCRQPCWMRHWNNVSPAWITASCPLASMRCSASRRVCPCPTQPPCGPASRRPPAGMLPMAPGCGAAAMRNTCPPDSKAASRSISRYAQAAMMPADRPAISSLRSKPGYTVATMSKPNRPVFPVLDFSATPPVAPRKPKRLIAHGHTREDPYHWLNRRRDPAVLAHLQAENAYAETAMAPLAGLRETLYAEMLARIQEDDQSVPLRLGAWMYYSRTEQGLAYPIHARKRVIDERWEHSPEEVVLDENREAEGKTFYEVGDFEVSPDGNLLAWAEDTRGNRQYRLRLRDLRRRKDLRLSRQRITSLVWATDNRTLFYTVEDAVTQRSFQLWRHRLGEREDALLFTEHDERFSLSLMRTRSDGFLVLTSGSHTTNELRLLPADRPDARWRLFARRRAGIEYELDHHEERLLLRVNDSGPNFRLLEVPVGDWRREAWRELMAHDEAVVIEGVDLWRDWQVLSLRIHGQQTLRVTALATGETHDIAFEELAYSIEIEDLPAWDSPFLRYEFESLTTPDATFDYDPLTRRATCVKQTRVLGGFDAAHYVSRRLEALAADGTRIPVSIVHHRDTPLDGNAPLWLEGYGAYGIATDPWFSSTRLSLLDRGWIYAIAHVRGGGELGQRWHDGGRLKHKPNSFSDFVACGKALASAGYTRAGRILANGGSAGGLLVAASLRLDPALFGAAVLEVPFVDVVTTMLDPSLPLTVGEYEEWGNPQRVTDYHRLLAWSPYDTLDAHPYPPVLVEAGLHDSQVMVWEPAKYVARLRERKGSPALLVTNLEAGHGGASGRYASLHERARHLAFALAALGS</sequence>
<reference evidence="7 10" key="1">
    <citation type="submission" date="2016-08" db="EMBL/GenBank/DDBJ databases">
        <title>Candidatus Dactylopiibacterium carminicum genome sequence.</title>
        <authorList>
            <person name="Ramirez-Puebla S.T."/>
            <person name="Ormeno-Orrillo E."/>
            <person name="Vera-Ponce De Leon A."/>
            <person name="Luis L."/>
            <person name="Sanchez-Flores A."/>
            <person name="Monica R."/>
            <person name="Martinez-Romero E."/>
        </authorList>
    </citation>
    <scope>NUCLEOTIDE SEQUENCE [LARGE SCALE GENOMIC DNA]</scope>
    <source>
        <strain evidence="7">END1</strain>
    </source>
</reference>
<dbReference type="InterPro" id="IPR023302">
    <property type="entry name" value="Pept_S9A_N"/>
</dbReference>
<dbReference type="Gene3D" id="2.130.10.120">
    <property type="entry name" value="Prolyl oligopeptidase, N-terminal domain"/>
    <property type="match status" value="1"/>
</dbReference>
<dbReference type="PANTHER" id="PTHR11757">
    <property type="entry name" value="PROTEASE FAMILY S9A OLIGOPEPTIDASE"/>
    <property type="match status" value="1"/>
</dbReference>
<keyword evidence="3 8" id="KW-0378">Hydrolase</keyword>
<accession>A0A272ERW2</accession>
<evidence type="ECO:0000259" key="6">
    <source>
        <dbReference type="Pfam" id="PF02897"/>
    </source>
</evidence>
<dbReference type="InterPro" id="IPR029058">
    <property type="entry name" value="AB_hydrolase_fold"/>
</dbReference>
<dbReference type="Gene3D" id="3.40.50.1820">
    <property type="entry name" value="alpha/beta hydrolase"/>
    <property type="match status" value="1"/>
</dbReference>
<dbReference type="OrthoDB" id="9801421at2"/>
<proteinExistence type="inferred from homology"/>
<protein>
    <submittedName>
        <fullName evidence="8">Oligopeptidase B</fullName>
        <ecNumber evidence="8">3.4.21.83</ecNumber>
    </submittedName>
</protein>
<keyword evidence="2" id="KW-0645">Protease</keyword>
<feature type="domain" description="Peptidase S9A N-terminal" evidence="6">
    <location>
        <begin position="146"/>
        <end position="545"/>
    </location>
</feature>
<dbReference type="AlphaFoldDB" id="A0A272ERW2"/>
<feature type="domain" description="Peptidase S9 prolyl oligopeptidase catalytic" evidence="5">
    <location>
        <begin position="605"/>
        <end position="818"/>
    </location>
</feature>
<evidence type="ECO:0000256" key="2">
    <source>
        <dbReference type="ARBA" id="ARBA00022670"/>
    </source>
</evidence>
<evidence type="ECO:0000256" key="3">
    <source>
        <dbReference type="ARBA" id="ARBA00022801"/>
    </source>
</evidence>
<dbReference type="Pfam" id="PF00326">
    <property type="entry name" value="Peptidase_S9"/>
    <property type="match status" value="1"/>
</dbReference>
<evidence type="ECO:0000313" key="9">
    <source>
        <dbReference type="Proteomes" id="UP000216107"/>
    </source>
</evidence>
<dbReference type="PRINTS" id="PR00862">
    <property type="entry name" value="PROLIGOPTASE"/>
</dbReference>
<dbReference type="SUPFAM" id="SSF53474">
    <property type="entry name" value="alpha/beta-Hydrolases"/>
    <property type="match status" value="1"/>
</dbReference>
<dbReference type="Proteomes" id="UP000623509">
    <property type="component" value="Unassembled WGS sequence"/>
</dbReference>
<keyword evidence="4" id="KW-0720">Serine protease</keyword>
<evidence type="ECO:0000256" key="4">
    <source>
        <dbReference type="ARBA" id="ARBA00022825"/>
    </source>
</evidence>
<keyword evidence="10" id="KW-1185">Reference proteome</keyword>
<dbReference type="InterPro" id="IPR001375">
    <property type="entry name" value="Peptidase_S9_cat"/>
</dbReference>
<evidence type="ECO:0000313" key="8">
    <source>
        <dbReference type="EMBL" id="PAS92848.1"/>
    </source>
</evidence>
<reference evidence="8 9" key="2">
    <citation type="submission" date="2017-07" db="EMBL/GenBank/DDBJ databases">
        <title>Candidatus Dactylopiibacterium carminicum, a nitrogen-fixing symbiont of the cochineal insect Dactylopius coccus and Dactylopius opuntiae (Hemiptera: Coccoidea: Dactylopiidae).</title>
        <authorList>
            <person name="Vera A."/>
        </authorList>
    </citation>
    <scope>NUCLEOTIDE SEQUENCE [LARGE SCALE GENOMIC DNA]</scope>
    <source>
        <strain evidence="8 9">NFDCM</strain>
    </source>
</reference>
<dbReference type="GO" id="GO:0006508">
    <property type="term" value="P:proteolysis"/>
    <property type="evidence" value="ECO:0007669"/>
    <property type="project" value="UniProtKB-KW"/>
</dbReference>
<evidence type="ECO:0000313" key="7">
    <source>
        <dbReference type="EMBL" id="KAF7598966.1"/>
    </source>
</evidence>
<evidence type="ECO:0000256" key="1">
    <source>
        <dbReference type="ARBA" id="ARBA00005228"/>
    </source>
</evidence>
<evidence type="ECO:0000259" key="5">
    <source>
        <dbReference type="Pfam" id="PF00326"/>
    </source>
</evidence>
<comment type="similarity">
    <text evidence="1">Belongs to the peptidase S9A family.</text>
</comment>
<dbReference type="Pfam" id="PF02897">
    <property type="entry name" value="Peptidase_S9_N"/>
    <property type="match status" value="1"/>
</dbReference>
<dbReference type="GO" id="GO:0004252">
    <property type="term" value="F:serine-type endopeptidase activity"/>
    <property type="evidence" value="ECO:0007669"/>
    <property type="project" value="UniProtKB-EC"/>
</dbReference>
<gene>
    <name evidence="7" type="ORF">BGI27_10510</name>
    <name evidence="8" type="ORF">CGU29_09885</name>
</gene>
<dbReference type="InterPro" id="IPR051543">
    <property type="entry name" value="Serine_Peptidase_S9A"/>
</dbReference>
<dbReference type="Proteomes" id="UP000216107">
    <property type="component" value="Unassembled WGS sequence"/>
</dbReference>
<dbReference type="SUPFAM" id="SSF50993">
    <property type="entry name" value="Peptidase/esterase 'gauge' domain"/>
    <property type="match status" value="1"/>
</dbReference>
<evidence type="ECO:0000313" key="10">
    <source>
        <dbReference type="Proteomes" id="UP000623509"/>
    </source>
</evidence>
<dbReference type="EMBL" id="MDUX01000032">
    <property type="protein sequence ID" value="KAF7598966.1"/>
    <property type="molecule type" value="Genomic_DNA"/>
</dbReference>